<keyword evidence="9" id="KW-1185">Reference proteome</keyword>
<protein>
    <recommendedName>
        <fullName evidence="7">V-SNARE coiled-coil homology domain-containing protein</fullName>
    </recommendedName>
</protein>
<keyword evidence="6" id="KW-0472">Membrane</keyword>
<dbReference type="Pfam" id="PF00957">
    <property type="entry name" value="Synaptobrevin"/>
    <property type="match status" value="1"/>
</dbReference>
<feature type="region of interest" description="Disordered" evidence="5">
    <location>
        <begin position="1"/>
        <end position="33"/>
    </location>
</feature>
<evidence type="ECO:0000256" key="3">
    <source>
        <dbReference type="PROSITE-ProRule" id="PRU00290"/>
    </source>
</evidence>
<evidence type="ECO:0000256" key="5">
    <source>
        <dbReference type="SAM" id="MobiDB-lite"/>
    </source>
</evidence>
<keyword evidence="6" id="KW-1133">Transmembrane helix</keyword>
<feature type="transmembrane region" description="Helical" evidence="6">
    <location>
        <begin position="96"/>
        <end position="119"/>
    </location>
</feature>
<gene>
    <name evidence="8" type="ORF">RIMI_LOCUS12115888</name>
</gene>
<organism evidence="8 9">
    <name type="scientific">Ranitomeya imitator</name>
    <name type="common">mimic poison frog</name>
    <dbReference type="NCBI Taxonomy" id="111125"/>
    <lineage>
        <taxon>Eukaryota</taxon>
        <taxon>Metazoa</taxon>
        <taxon>Chordata</taxon>
        <taxon>Craniata</taxon>
        <taxon>Vertebrata</taxon>
        <taxon>Euteleostomi</taxon>
        <taxon>Amphibia</taxon>
        <taxon>Batrachia</taxon>
        <taxon>Anura</taxon>
        <taxon>Neobatrachia</taxon>
        <taxon>Hyloidea</taxon>
        <taxon>Dendrobatidae</taxon>
        <taxon>Dendrobatinae</taxon>
        <taxon>Ranitomeya</taxon>
    </lineage>
</organism>
<keyword evidence="6" id="KW-0812">Transmembrane</keyword>
<comment type="caution">
    <text evidence="8">The sequence shown here is derived from an EMBL/GenBank/DDBJ whole genome shotgun (WGS) entry which is preliminary data.</text>
</comment>
<feature type="compositionally biased region" description="Polar residues" evidence="5">
    <location>
        <begin position="10"/>
        <end position="33"/>
    </location>
</feature>
<dbReference type="PROSITE" id="PS50892">
    <property type="entry name" value="V_SNARE"/>
    <property type="match status" value="1"/>
</dbReference>
<dbReference type="EMBL" id="CAUEEQ010028311">
    <property type="protein sequence ID" value="CAJ0948339.1"/>
    <property type="molecule type" value="Genomic_DNA"/>
</dbReference>
<feature type="coiled-coil region" evidence="4">
    <location>
        <begin position="61"/>
        <end position="88"/>
    </location>
</feature>
<dbReference type="PANTHER" id="PTHR47462:SF1">
    <property type="entry name" value="VESICLE-ASSOCIATED MEMBRANE PROTEIN 5"/>
    <property type="match status" value="1"/>
</dbReference>
<keyword evidence="3 4" id="KW-0175">Coiled coil</keyword>
<evidence type="ECO:0000256" key="6">
    <source>
        <dbReference type="SAM" id="Phobius"/>
    </source>
</evidence>
<dbReference type="Proteomes" id="UP001176940">
    <property type="component" value="Unassembled WGS sequence"/>
</dbReference>
<dbReference type="Gene3D" id="1.20.5.110">
    <property type="match status" value="1"/>
</dbReference>
<dbReference type="SUPFAM" id="SSF58038">
    <property type="entry name" value="SNARE fusion complex"/>
    <property type="match status" value="1"/>
</dbReference>
<dbReference type="InterPro" id="IPR042166">
    <property type="entry name" value="Vamp5"/>
</dbReference>
<proteinExistence type="inferred from homology"/>
<feature type="domain" description="V-SNARE coiled-coil homology" evidence="7">
    <location>
        <begin position="32"/>
        <end position="92"/>
    </location>
</feature>
<dbReference type="InterPro" id="IPR042855">
    <property type="entry name" value="V_SNARE_CC"/>
</dbReference>
<evidence type="ECO:0000313" key="9">
    <source>
        <dbReference type="Proteomes" id="UP001176940"/>
    </source>
</evidence>
<sequence length="142" mass="16296">MQPAGKERVNQTPENSAHMTQNQSRQIQTSQKLEQCQRNAEEVKILMKDNVDKIFEREGKLDNLEVRADELKDMAMNFQKTAKIVERKTYWEKWRWYLIFGGIVILVVIIIIVIIAIQFTGGESEGASPAEERATDPDDTNG</sequence>
<evidence type="ECO:0000313" key="8">
    <source>
        <dbReference type="EMBL" id="CAJ0948339.1"/>
    </source>
</evidence>
<comment type="similarity">
    <text evidence="1">Belongs to the synaptobrevin family.</text>
</comment>
<evidence type="ECO:0000256" key="2">
    <source>
        <dbReference type="ARBA" id="ARBA00046280"/>
    </source>
</evidence>
<comment type="subcellular location">
    <subcellularLocation>
        <location evidence="2">Endomembrane system</location>
        <topology evidence="2">Single-pass type IV membrane protein</topology>
    </subcellularLocation>
</comment>
<dbReference type="InterPro" id="IPR001388">
    <property type="entry name" value="Synaptobrevin-like"/>
</dbReference>
<dbReference type="PRINTS" id="PR00219">
    <property type="entry name" value="SYNAPTOBREVN"/>
</dbReference>
<name>A0ABN9LXH1_9NEOB</name>
<reference evidence="8" key="1">
    <citation type="submission" date="2023-07" db="EMBL/GenBank/DDBJ databases">
        <authorList>
            <person name="Stuckert A."/>
        </authorList>
    </citation>
    <scope>NUCLEOTIDE SEQUENCE</scope>
</reference>
<evidence type="ECO:0000256" key="1">
    <source>
        <dbReference type="ARBA" id="ARBA00008025"/>
    </source>
</evidence>
<evidence type="ECO:0000259" key="7">
    <source>
        <dbReference type="PROSITE" id="PS50892"/>
    </source>
</evidence>
<accession>A0ABN9LXH1</accession>
<dbReference type="PANTHER" id="PTHR47462">
    <property type="entry name" value="VESICLE-ASSOCIATED MEMBRANE PROTEIN 5"/>
    <property type="match status" value="1"/>
</dbReference>
<evidence type="ECO:0000256" key="4">
    <source>
        <dbReference type="SAM" id="Coils"/>
    </source>
</evidence>